<accession>A0A0B6RZL5</accession>
<dbReference type="AlphaFoldDB" id="A0A0B6RZL5"/>
<evidence type="ECO:0000259" key="1">
    <source>
        <dbReference type="Pfam" id="PF13649"/>
    </source>
</evidence>
<dbReference type="RefSeq" id="WP_042625001.1">
    <property type="nucleotide sequence ID" value="NZ_BSTO01000009.1"/>
</dbReference>
<keyword evidence="3" id="KW-1185">Reference proteome</keyword>
<dbReference type="HOGENOM" id="CLU_874217_0_0_4"/>
<evidence type="ECO:0000313" key="2">
    <source>
        <dbReference type="EMBL" id="AJK46520.1"/>
    </source>
</evidence>
<dbReference type="OrthoDB" id="5621386at2"/>
<feature type="domain" description="Methyltransferase" evidence="1">
    <location>
        <begin position="142"/>
        <end position="223"/>
    </location>
</feature>
<reference evidence="2 3" key="2">
    <citation type="journal article" date="2016" name="Appl. Microbiol. Biotechnol.">
        <title>Mutations improving production and secretion of extracellular lipase by Burkholderia glumae PG1.</title>
        <authorList>
            <person name="Knapp A."/>
            <person name="Voget S."/>
            <person name="Gao R."/>
            <person name="Zaburannyi N."/>
            <person name="Krysciak D."/>
            <person name="Breuer M."/>
            <person name="Hauer B."/>
            <person name="Streit W.R."/>
            <person name="Muller R."/>
            <person name="Daniel R."/>
            <person name="Jaeger K.E."/>
        </authorList>
    </citation>
    <scope>NUCLEOTIDE SEQUENCE [LARGE SCALE GENOMIC DNA]</scope>
    <source>
        <strain evidence="2 3">PG1</strain>
    </source>
</reference>
<dbReference type="KEGG" id="bgp:BGL_1c20110"/>
<proteinExistence type="predicted"/>
<name>A0A0B6RZL5_BURPL</name>
<dbReference type="Proteomes" id="UP000031838">
    <property type="component" value="Chromosome 1"/>
</dbReference>
<protein>
    <recommendedName>
        <fullName evidence="1">Methyltransferase domain-containing protein</fullName>
    </recommendedName>
</protein>
<gene>
    <name evidence="2" type="ORF">BGL_1c20110</name>
</gene>
<dbReference type="Gene3D" id="3.40.50.150">
    <property type="entry name" value="Vaccinia Virus protein VP39"/>
    <property type="match status" value="1"/>
</dbReference>
<organism evidence="2 3">
    <name type="scientific">Burkholderia plantarii</name>
    <dbReference type="NCBI Taxonomy" id="41899"/>
    <lineage>
        <taxon>Bacteria</taxon>
        <taxon>Pseudomonadati</taxon>
        <taxon>Pseudomonadota</taxon>
        <taxon>Betaproteobacteria</taxon>
        <taxon>Burkholderiales</taxon>
        <taxon>Burkholderiaceae</taxon>
        <taxon>Burkholderia</taxon>
    </lineage>
</organism>
<dbReference type="InterPro" id="IPR029063">
    <property type="entry name" value="SAM-dependent_MTases_sf"/>
</dbReference>
<dbReference type="KEGG" id="bpla:bpln_1g18630"/>
<dbReference type="CDD" id="cd02440">
    <property type="entry name" value="AdoMet_MTases"/>
    <property type="match status" value="1"/>
</dbReference>
<sequence>MDTSDRLISHEAQSGATLDATIEATKARLRAAEPFPGATLDQQLALVDQLAQFELGRFLLVNRGLDAIWTHRLVTHEPGSLQLGQVPELEYLSFERLPATCATRERFGIFRRELQALLKPGAVFASVPGGVMGDLLLLDYTRAPDVRLIGVDLDQNALDAARALAEQRGLTERLSLRRADAWEMDLHAEADVLTSNGINLYEPDDERVVQLYRKFFDALKPGGRLVTSFLTPPPSLSPDSPWDMSTTTPALLGLQFLLFARVIEAKWSSFRTHAQTREQLERAGFADVTFIDDGARMFPTVVARKPA</sequence>
<reference evidence="3" key="1">
    <citation type="submission" date="2011-03" db="EMBL/GenBank/DDBJ databases">
        <authorList>
            <person name="Voget S."/>
            <person name="Streit W.R."/>
            <person name="Jaeger K.E."/>
            <person name="Daniel R."/>
        </authorList>
    </citation>
    <scope>NUCLEOTIDE SEQUENCE [LARGE SCALE GENOMIC DNA]</scope>
    <source>
        <strain evidence="3">PG1</strain>
    </source>
</reference>
<dbReference type="InterPro" id="IPR041698">
    <property type="entry name" value="Methyltransf_25"/>
</dbReference>
<dbReference type="Pfam" id="PF13649">
    <property type="entry name" value="Methyltransf_25"/>
    <property type="match status" value="1"/>
</dbReference>
<dbReference type="SUPFAM" id="SSF53335">
    <property type="entry name" value="S-adenosyl-L-methionine-dependent methyltransferases"/>
    <property type="match status" value="1"/>
</dbReference>
<dbReference type="EMBL" id="CP002580">
    <property type="protein sequence ID" value="AJK46520.1"/>
    <property type="molecule type" value="Genomic_DNA"/>
</dbReference>
<evidence type="ECO:0000313" key="3">
    <source>
        <dbReference type="Proteomes" id="UP000031838"/>
    </source>
</evidence>